<evidence type="ECO:0000256" key="5">
    <source>
        <dbReference type="ARBA" id="ARBA00023136"/>
    </source>
</evidence>
<gene>
    <name evidence="7" type="ORF">J0M35_07065</name>
</gene>
<comment type="caution">
    <text evidence="7">The sequence shown here is derived from an EMBL/GenBank/DDBJ whole genome shotgun (WGS) entry which is preliminary data.</text>
</comment>
<keyword evidence="5 6" id="KW-0472">Membrane</keyword>
<evidence type="ECO:0000256" key="1">
    <source>
        <dbReference type="ARBA" id="ARBA00004141"/>
    </source>
</evidence>
<feature type="transmembrane region" description="Helical" evidence="6">
    <location>
        <begin position="46"/>
        <end position="65"/>
    </location>
</feature>
<dbReference type="AlphaFoldDB" id="A0A8J7PLK3"/>
<feature type="transmembrane region" description="Helical" evidence="6">
    <location>
        <begin position="77"/>
        <end position="95"/>
    </location>
</feature>
<evidence type="ECO:0000256" key="3">
    <source>
        <dbReference type="ARBA" id="ARBA00022692"/>
    </source>
</evidence>
<protein>
    <submittedName>
        <fullName evidence="7">Inorganic phosphate transporter</fullName>
    </submittedName>
</protein>
<reference evidence="7" key="1">
    <citation type="submission" date="2021-02" db="EMBL/GenBank/DDBJ databases">
        <title>Genome-Resolved Metagenomics of a Microbial Community Performing Photosynthetic Biological Nutrient Removal.</title>
        <authorList>
            <person name="Mcdaniel E.A."/>
        </authorList>
    </citation>
    <scope>NUCLEOTIDE SEQUENCE</scope>
    <source>
        <strain evidence="7">UWPOB_OBS1</strain>
    </source>
</reference>
<dbReference type="GO" id="GO:0016020">
    <property type="term" value="C:membrane"/>
    <property type="evidence" value="ECO:0007669"/>
    <property type="project" value="UniProtKB-SubCell"/>
</dbReference>
<dbReference type="EMBL" id="JAFLCK010000007">
    <property type="protein sequence ID" value="MBN8660107.1"/>
    <property type="molecule type" value="Genomic_DNA"/>
</dbReference>
<proteinExistence type="predicted"/>
<sequence>MNIETVIAVLAILLALGFDFVNGFHDTANAVATVIYTKALKPGVAIFMSGVLNFLGALLVGTAVAQVITKIIPEGTVTLPMVVAVLLAAVIWNLITWWKGIPVSSSHCLIGSLFGAGVTAAGMGGVEWHKLQEVLLALLISPLIGFTAGAFTTWLALKLSKEKEKDLSKTTDHNPIMRLLHIFSSASVSFSHGSNDGQKTMGIIALILATHFSQYGYTAKVVPFWVMFSAASAIALGTVIGGWRVIRTVGTKISREKLSHSQGFGASMSTALIILIASHYGAPISTTHTLSSAVAGGTIPVHGKENLNPKTMKLILLAWVLTLPVAATLASVCYLILKFIWHA</sequence>
<accession>A0A8J7PLK3</accession>
<feature type="transmembrane region" description="Helical" evidence="6">
    <location>
        <begin position="264"/>
        <end position="282"/>
    </location>
</feature>
<feature type="transmembrane region" description="Helical" evidence="6">
    <location>
        <begin position="101"/>
        <end position="122"/>
    </location>
</feature>
<dbReference type="InterPro" id="IPR001204">
    <property type="entry name" value="Phos_transporter"/>
</dbReference>
<keyword evidence="3 6" id="KW-0812">Transmembrane</keyword>
<feature type="transmembrane region" description="Helical" evidence="6">
    <location>
        <begin position="134"/>
        <end position="156"/>
    </location>
</feature>
<keyword evidence="2" id="KW-0813">Transport</keyword>
<dbReference type="Pfam" id="PF01384">
    <property type="entry name" value="PHO4"/>
    <property type="match status" value="1"/>
</dbReference>
<dbReference type="PANTHER" id="PTHR11101:SF80">
    <property type="entry name" value="PHOSPHATE TRANSPORTER"/>
    <property type="match status" value="1"/>
</dbReference>
<keyword evidence="4 6" id="KW-1133">Transmembrane helix</keyword>
<comment type="subcellular location">
    <subcellularLocation>
        <location evidence="1">Membrane</location>
        <topology evidence="1">Multi-pass membrane protein</topology>
    </subcellularLocation>
</comment>
<feature type="transmembrane region" description="Helical" evidence="6">
    <location>
        <begin position="223"/>
        <end position="243"/>
    </location>
</feature>
<feature type="transmembrane region" description="Helical" evidence="6">
    <location>
        <begin position="314"/>
        <end position="337"/>
    </location>
</feature>
<dbReference type="GO" id="GO:0005315">
    <property type="term" value="F:phosphate transmembrane transporter activity"/>
    <property type="evidence" value="ECO:0007669"/>
    <property type="project" value="InterPro"/>
</dbReference>
<evidence type="ECO:0000313" key="7">
    <source>
        <dbReference type="EMBL" id="MBN8660107.1"/>
    </source>
</evidence>
<name>A0A8J7PLK3_9BACT</name>
<evidence type="ECO:0000313" key="8">
    <source>
        <dbReference type="Proteomes" id="UP000664277"/>
    </source>
</evidence>
<dbReference type="GO" id="GO:0035435">
    <property type="term" value="P:phosphate ion transmembrane transport"/>
    <property type="evidence" value="ECO:0007669"/>
    <property type="project" value="TreeGrafter"/>
</dbReference>
<organism evidence="7 8">
    <name type="scientific">Candidatus Obscuribacter phosphatis</name>
    <dbReference type="NCBI Taxonomy" id="1906157"/>
    <lineage>
        <taxon>Bacteria</taxon>
        <taxon>Bacillati</taxon>
        <taxon>Candidatus Melainabacteria</taxon>
        <taxon>Candidatus Obscuribacterales</taxon>
        <taxon>Candidatus Obscuribacteraceae</taxon>
        <taxon>Candidatus Obscuribacter</taxon>
    </lineage>
</organism>
<dbReference type="Proteomes" id="UP000664277">
    <property type="component" value="Unassembled WGS sequence"/>
</dbReference>
<feature type="transmembrane region" description="Helical" evidence="6">
    <location>
        <begin position="200"/>
        <end position="217"/>
    </location>
</feature>
<evidence type="ECO:0000256" key="6">
    <source>
        <dbReference type="SAM" id="Phobius"/>
    </source>
</evidence>
<evidence type="ECO:0000256" key="2">
    <source>
        <dbReference type="ARBA" id="ARBA00022448"/>
    </source>
</evidence>
<evidence type="ECO:0000256" key="4">
    <source>
        <dbReference type="ARBA" id="ARBA00022989"/>
    </source>
</evidence>
<dbReference type="PANTHER" id="PTHR11101">
    <property type="entry name" value="PHOSPHATE TRANSPORTER"/>
    <property type="match status" value="1"/>
</dbReference>